<evidence type="ECO:0000313" key="17">
    <source>
        <dbReference type="Proteomes" id="UP000004067"/>
    </source>
</evidence>
<feature type="domain" description="Cytochrome-c3 hydrogenase C-terminal" evidence="15">
    <location>
        <begin position="270"/>
        <end position="350"/>
    </location>
</feature>
<comment type="similarity">
    <text evidence="3">Belongs to the [NiFe]/[NiFeSe] hydrogenase small subunit family.</text>
</comment>
<sequence length="405" mass="43862">PKNSIPFFFKREYNYKAFIMNGMVLIKVPAGALVSCVLVRRIHVSKRESLWEAYLAKGMSRRSFLKGCVTLTSLMGLSTDMMTKVVEAAETKPLPVVIWLHGHECTGCDESFIRSGAPLASDLVLSSIALEYSHVLSAGCGEPFEEHLETTIKKYHGEYILAVEGAVAAGEHEYTCMSGGHPFSHTLRRVAEGAKAVIAYGTCATAGGIQAAAPNPTESKGIRSFIGSKPYIAVPGCPPIPEVMTGVVMHVALFGTLPPLDGEGRPRQFYGNRIHDTCYRRPFFDAGMFADRFDDAGAKGGWCLYHLGCRGPETYNSCGNLRWYQGLSYPIQSGAPCIGCSNANFWDDAPFSKRLPEYDGIDVDMVGAGLAVATAVGVAAHAGASLVQKKCHEKQLEKEGKQVHE</sequence>
<dbReference type="EMBL" id="AFHQ01000022">
    <property type="protein sequence ID" value="EGK61247.1"/>
    <property type="molecule type" value="Genomic_DNA"/>
</dbReference>
<evidence type="ECO:0000256" key="12">
    <source>
        <dbReference type="ARBA" id="ARBA00023136"/>
    </source>
</evidence>
<name>F5RJZ5_9FIRM</name>
<evidence type="ECO:0000256" key="10">
    <source>
        <dbReference type="ARBA" id="ARBA00023004"/>
    </source>
</evidence>
<dbReference type="Pfam" id="PF14720">
    <property type="entry name" value="NiFe_hyd_SSU_C"/>
    <property type="match status" value="1"/>
</dbReference>
<comment type="subcellular location">
    <subcellularLocation>
        <location evidence="2">Cell membrane</location>
    </subcellularLocation>
</comment>
<feature type="binding site" evidence="13">
    <location>
        <position position="340"/>
    </location>
    <ligand>
        <name>[3Fe-4S] cluster</name>
        <dbReference type="ChEBI" id="CHEBI:21137"/>
    </ligand>
</feature>
<feature type="binding site" evidence="13">
    <location>
        <position position="105"/>
    </location>
    <ligand>
        <name>[4Fe-4S] cluster</name>
        <dbReference type="ChEBI" id="CHEBI:49883"/>
        <label>1</label>
    </ligand>
</feature>
<evidence type="ECO:0000256" key="5">
    <source>
        <dbReference type="ARBA" id="ARBA00022475"/>
    </source>
</evidence>
<feature type="binding site" evidence="13">
    <location>
        <position position="309"/>
    </location>
    <ligand>
        <name>[4Fe-4S] cluster</name>
        <dbReference type="ChEBI" id="CHEBI:49883"/>
        <label>2</label>
    </ligand>
</feature>
<keyword evidence="5" id="KW-1003">Cell membrane</keyword>
<feature type="binding site" evidence="13">
    <location>
        <position position="108"/>
    </location>
    <ligand>
        <name>[4Fe-4S] cluster</name>
        <dbReference type="ChEBI" id="CHEBI:49883"/>
        <label>1</label>
    </ligand>
</feature>
<dbReference type="GO" id="GO:0008901">
    <property type="term" value="F:ferredoxin hydrogenase activity"/>
    <property type="evidence" value="ECO:0007669"/>
    <property type="project" value="InterPro"/>
</dbReference>
<evidence type="ECO:0000256" key="1">
    <source>
        <dbReference type="ARBA" id="ARBA00001966"/>
    </source>
</evidence>
<evidence type="ECO:0000256" key="2">
    <source>
        <dbReference type="ARBA" id="ARBA00004236"/>
    </source>
</evidence>
<dbReference type="STRING" id="888060.HMPREF9081_0580"/>
<feature type="domain" description="NADH:ubiquinone oxidoreductase-like 20kDa subunit" evidence="14">
    <location>
        <begin position="105"/>
        <end position="250"/>
    </location>
</feature>
<feature type="binding site" evidence="13">
    <location>
        <position position="278"/>
    </location>
    <ligand>
        <name>[4Fe-4S] cluster</name>
        <dbReference type="ChEBI" id="CHEBI:49883"/>
        <label>2</label>
    </ligand>
</feature>
<keyword evidence="7 13" id="KW-0479">Metal-binding</keyword>
<dbReference type="InterPro" id="IPR006137">
    <property type="entry name" value="NADH_UbQ_OxRdtase-like_20kDa"/>
</dbReference>
<evidence type="ECO:0000256" key="6">
    <source>
        <dbReference type="ARBA" id="ARBA00022485"/>
    </source>
</evidence>
<dbReference type="GO" id="GO:0051539">
    <property type="term" value="F:4 iron, 4 sulfur cluster binding"/>
    <property type="evidence" value="ECO:0007669"/>
    <property type="project" value="UniProtKB-KW"/>
</dbReference>
<dbReference type="Gene3D" id="3.40.50.700">
    <property type="entry name" value="NADH:ubiquinone oxidoreductase-like, 20kDa subunit"/>
    <property type="match status" value="1"/>
</dbReference>
<dbReference type="Proteomes" id="UP000004067">
    <property type="component" value="Unassembled WGS sequence"/>
</dbReference>
<dbReference type="PIRSF" id="PIRSF000310">
    <property type="entry name" value="NiFe_hyd_ssu"/>
    <property type="match status" value="1"/>
</dbReference>
<evidence type="ECO:0000256" key="7">
    <source>
        <dbReference type="ARBA" id="ARBA00022723"/>
    </source>
</evidence>
<dbReference type="HOGENOM" id="CLU_678830_0_0_9"/>
<keyword evidence="10 13" id="KW-0408">Iron</keyword>
<evidence type="ECO:0000313" key="16">
    <source>
        <dbReference type="EMBL" id="EGK61247.1"/>
    </source>
</evidence>
<dbReference type="GO" id="GO:0005886">
    <property type="term" value="C:plasma membrane"/>
    <property type="evidence" value="ECO:0007669"/>
    <property type="project" value="UniProtKB-SubCell"/>
</dbReference>
<organism evidence="16 17">
    <name type="scientific">Centipeda periodontii DSM 2778</name>
    <dbReference type="NCBI Taxonomy" id="888060"/>
    <lineage>
        <taxon>Bacteria</taxon>
        <taxon>Bacillati</taxon>
        <taxon>Bacillota</taxon>
        <taxon>Negativicutes</taxon>
        <taxon>Selenomonadales</taxon>
        <taxon>Selenomonadaceae</taxon>
        <taxon>Centipeda</taxon>
    </lineage>
</organism>
<keyword evidence="8" id="KW-0732">Signal</keyword>
<feature type="binding site" evidence="13">
    <location>
        <position position="337"/>
    </location>
    <ligand>
        <name>[3Fe-4S] cluster</name>
        <dbReference type="ChEBI" id="CHEBI:21137"/>
    </ligand>
</feature>
<feature type="binding site" evidence="13">
    <location>
        <position position="303"/>
    </location>
    <ligand>
        <name>[4Fe-4S] cluster</name>
        <dbReference type="ChEBI" id="CHEBI:49883"/>
        <label>2</label>
    </ligand>
</feature>
<dbReference type="PANTHER" id="PTHR30013:SF6">
    <property type="entry name" value="HYDROGENASE-1 SMALL CHAIN"/>
    <property type="match status" value="1"/>
</dbReference>
<dbReference type="AlphaFoldDB" id="F5RJZ5"/>
<dbReference type="NCBIfam" id="TIGR00391">
    <property type="entry name" value="hydA"/>
    <property type="match status" value="1"/>
</dbReference>
<feature type="binding site" evidence="13">
    <location>
        <position position="275"/>
    </location>
    <ligand>
        <name>[4Fe-4S] cluster</name>
        <dbReference type="ChEBI" id="CHEBI:49883"/>
        <label>2</label>
    </ligand>
</feature>
<keyword evidence="12" id="KW-0472">Membrane</keyword>
<dbReference type="InterPro" id="IPR037024">
    <property type="entry name" value="NiFe_Hase_small_N_sf"/>
</dbReference>
<feature type="binding site" evidence="13">
    <location>
        <position position="203"/>
    </location>
    <ligand>
        <name>[4Fe-4S] cluster</name>
        <dbReference type="ChEBI" id="CHEBI:49883"/>
        <label>1</label>
    </ligand>
</feature>
<dbReference type="InterPro" id="IPR037148">
    <property type="entry name" value="NiFe-Hase_small_C_sf"/>
</dbReference>
<keyword evidence="9 16" id="KW-0560">Oxidoreductase</keyword>
<dbReference type="GO" id="GO:0009061">
    <property type="term" value="P:anaerobic respiration"/>
    <property type="evidence" value="ECO:0007669"/>
    <property type="project" value="TreeGrafter"/>
</dbReference>
<dbReference type="Gene3D" id="4.10.480.10">
    <property type="entry name" value="Cytochrome-c3 hydrogenase, C-terminal domain"/>
    <property type="match status" value="1"/>
</dbReference>
<gene>
    <name evidence="16" type="primary">hybO</name>
    <name evidence="16" type="ORF">HMPREF9081_0580</name>
</gene>
<dbReference type="GO" id="GO:0051538">
    <property type="term" value="F:3 iron, 4 sulfur cluster binding"/>
    <property type="evidence" value="ECO:0007669"/>
    <property type="project" value="UniProtKB-KW"/>
</dbReference>
<dbReference type="EC" id="1.12.99.6" evidence="16"/>
<dbReference type="eggNOG" id="COG1740">
    <property type="taxonomic scope" value="Bacteria"/>
</dbReference>
<feature type="binding site" evidence="13">
    <location>
        <position position="318"/>
    </location>
    <ligand>
        <name>[3Fe-4S] cluster</name>
        <dbReference type="ChEBI" id="CHEBI:21137"/>
    </ligand>
</feature>
<dbReference type="SUPFAM" id="SSF56770">
    <property type="entry name" value="HydA/Nqo6-like"/>
    <property type="match status" value="1"/>
</dbReference>
<dbReference type="GO" id="GO:0046872">
    <property type="term" value="F:metal ion binding"/>
    <property type="evidence" value="ECO:0007669"/>
    <property type="project" value="UniProtKB-KW"/>
</dbReference>
<dbReference type="PRINTS" id="PR00614">
    <property type="entry name" value="NIHGNASESMLL"/>
</dbReference>
<protein>
    <submittedName>
        <fullName evidence="16">Hydrogenase-2 small chain</fullName>
        <ecNumber evidence="16">1.12.99.6</ecNumber>
    </submittedName>
</protein>
<evidence type="ECO:0000256" key="8">
    <source>
        <dbReference type="ARBA" id="ARBA00022729"/>
    </source>
</evidence>
<dbReference type="GO" id="GO:0009375">
    <property type="term" value="C:ferredoxin hydrogenase complex"/>
    <property type="evidence" value="ECO:0007669"/>
    <property type="project" value="InterPro"/>
</dbReference>
<dbReference type="Pfam" id="PF01058">
    <property type="entry name" value="Oxidored_q6"/>
    <property type="match status" value="1"/>
</dbReference>
<keyword evidence="17" id="KW-1185">Reference proteome</keyword>
<evidence type="ECO:0000256" key="11">
    <source>
        <dbReference type="ARBA" id="ARBA00023014"/>
    </source>
</evidence>
<evidence type="ECO:0000259" key="15">
    <source>
        <dbReference type="Pfam" id="PF14720"/>
    </source>
</evidence>
<feature type="binding site" evidence="13">
    <location>
        <position position="237"/>
    </location>
    <ligand>
        <name>[4Fe-4S] cluster</name>
        <dbReference type="ChEBI" id="CHEBI:49883"/>
        <label>1</label>
    </ligand>
</feature>
<dbReference type="InterPro" id="IPR001821">
    <property type="entry name" value="NiFe_hydrogenase_ssu"/>
</dbReference>
<keyword evidence="11 13" id="KW-0411">Iron-sulfur</keyword>
<evidence type="ECO:0000256" key="9">
    <source>
        <dbReference type="ARBA" id="ARBA00023002"/>
    </source>
</evidence>
<dbReference type="InterPro" id="IPR027394">
    <property type="entry name" value="Cytochrome-c3_hydrogenase_C"/>
</dbReference>
<dbReference type="GO" id="GO:0009055">
    <property type="term" value="F:electron transfer activity"/>
    <property type="evidence" value="ECO:0007669"/>
    <property type="project" value="TreeGrafter"/>
</dbReference>
<dbReference type="GO" id="GO:0033748">
    <property type="term" value="F:hydrogenase (acceptor) activity"/>
    <property type="evidence" value="ECO:0007669"/>
    <property type="project" value="UniProtKB-EC"/>
</dbReference>
<accession>F5RJZ5</accession>
<evidence type="ECO:0000259" key="14">
    <source>
        <dbReference type="Pfam" id="PF01058"/>
    </source>
</evidence>
<evidence type="ECO:0000256" key="4">
    <source>
        <dbReference type="ARBA" id="ARBA00011771"/>
    </source>
</evidence>
<comment type="cofactor">
    <cofactor evidence="1">
        <name>[4Fe-4S] cluster</name>
        <dbReference type="ChEBI" id="CHEBI:49883"/>
    </cofactor>
</comment>
<evidence type="ECO:0000256" key="13">
    <source>
        <dbReference type="PIRSR" id="PIRSR000310-1"/>
    </source>
</evidence>
<proteinExistence type="inferred from homology"/>
<comment type="subunit">
    <text evidence="4">Heterodimer of a large and a small subunit.</text>
</comment>
<reference evidence="16 17" key="1">
    <citation type="submission" date="2011-04" db="EMBL/GenBank/DDBJ databases">
        <authorList>
            <person name="Muzny D."/>
            <person name="Qin X."/>
            <person name="Deng J."/>
            <person name="Jiang H."/>
            <person name="Liu Y."/>
            <person name="Qu J."/>
            <person name="Song X.-Z."/>
            <person name="Zhang L."/>
            <person name="Thornton R."/>
            <person name="Coyle M."/>
            <person name="Francisco L."/>
            <person name="Jackson L."/>
            <person name="Javaid M."/>
            <person name="Korchina V."/>
            <person name="Kovar C."/>
            <person name="Mata R."/>
            <person name="Mathew T."/>
            <person name="Ngo R."/>
            <person name="Nguyen L."/>
            <person name="Nguyen N."/>
            <person name="Okwuonu G."/>
            <person name="Ongeri F."/>
            <person name="Pham C."/>
            <person name="Simmons D."/>
            <person name="Wilczek-Boney K."/>
            <person name="Hale W."/>
            <person name="Jakkamsetti A."/>
            <person name="Pham P."/>
            <person name="Ruth R."/>
            <person name="San Lucas F."/>
            <person name="Warren J."/>
            <person name="Zhang J."/>
            <person name="Zhao Z."/>
            <person name="Zhou C."/>
            <person name="Zhu D."/>
            <person name="Lee S."/>
            <person name="Bess C."/>
            <person name="Blankenburg K."/>
            <person name="Forbes L."/>
            <person name="Fu Q."/>
            <person name="Gubbala S."/>
            <person name="Hirani K."/>
            <person name="Jayaseelan J.C."/>
            <person name="Lara F."/>
            <person name="Munidasa M."/>
            <person name="Palculict T."/>
            <person name="Patil S."/>
            <person name="Pu L.-L."/>
            <person name="Saada N."/>
            <person name="Tang L."/>
            <person name="Weissenberger G."/>
            <person name="Zhu Y."/>
            <person name="Hemphill L."/>
            <person name="Shang Y."/>
            <person name="Youmans B."/>
            <person name="Ayvaz T."/>
            <person name="Ross M."/>
            <person name="Santibanez J."/>
            <person name="Aqrawi P."/>
            <person name="Gross S."/>
            <person name="Joshi V."/>
            <person name="Fowler G."/>
            <person name="Nazareth L."/>
            <person name="Reid J."/>
            <person name="Worley K."/>
            <person name="Petrosino J."/>
            <person name="Highlander S."/>
            <person name="Gibbs R."/>
        </authorList>
    </citation>
    <scope>NUCLEOTIDE SEQUENCE [LARGE SCALE GENOMIC DNA]</scope>
    <source>
        <strain evidence="16 17">DSM 2778</strain>
    </source>
</reference>
<keyword evidence="6 13" id="KW-0004">4Fe-4S</keyword>
<keyword evidence="13" id="KW-0003">3Fe-4S</keyword>
<feature type="non-terminal residue" evidence="16">
    <location>
        <position position="1"/>
    </location>
</feature>
<evidence type="ECO:0000256" key="3">
    <source>
        <dbReference type="ARBA" id="ARBA00006605"/>
    </source>
</evidence>
<dbReference type="PANTHER" id="PTHR30013">
    <property type="entry name" value="NIFE / NIFESE HYDROGENASE SMALL SUBUNIT FAMILY MEMBER"/>
    <property type="match status" value="1"/>
</dbReference>
<comment type="caution">
    <text evidence="16">The sequence shown here is derived from an EMBL/GenBank/DDBJ whole genome shotgun (WGS) entry which is preliminary data.</text>
</comment>
<dbReference type="GO" id="GO:0044569">
    <property type="term" value="C:[Ni-Fe] hydrogenase complex"/>
    <property type="evidence" value="ECO:0007669"/>
    <property type="project" value="TreeGrafter"/>
</dbReference>